<evidence type="ECO:0000256" key="1">
    <source>
        <dbReference type="SAM" id="MobiDB-lite"/>
    </source>
</evidence>
<feature type="compositionally biased region" description="Gly residues" evidence="1">
    <location>
        <begin position="1"/>
        <end position="11"/>
    </location>
</feature>
<gene>
    <name evidence="2" type="ORF">CH063_12870</name>
</gene>
<organism evidence="2 3">
    <name type="scientific">Colletotrichum higginsianum (strain IMI 349063)</name>
    <name type="common">Crucifer anthracnose fungus</name>
    <dbReference type="NCBI Taxonomy" id="759273"/>
    <lineage>
        <taxon>Eukaryota</taxon>
        <taxon>Fungi</taxon>
        <taxon>Dikarya</taxon>
        <taxon>Ascomycota</taxon>
        <taxon>Pezizomycotina</taxon>
        <taxon>Sordariomycetes</taxon>
        <taxon>Hypocreomycetidae</taxon>
        <taxon>Glomerellales</taxon>
        <taxon>Glomerellaceae</taxon>
        <taxon>Colletotrichum</taxon>
        <taxon>Colletotrichum destructivum species complex</taxon>
    </lineage>
</organism>
<dbReference type="HOGENOM" id="CLU_2621909_0_0_1"/>
<sequence>MHHTVGSGGHTYAGPGPETPCSPTGRFSGVLGLGDRRNRLPASVGPRTGRAAGRRLRVRELRPRSEHQCRQDVCQLFG</sequence>
<dbReference type="AlphaFoldDB" id="H1VS52"/>
<evidence type="ECO:0000313" key="2">
    <source>
        <dbReference type="EMBL" id="CCF43059.1"/>
    </source>
</evidence>
<accession>H1VS52</accession>
<proteinExistence type="predicted"/>
<evidence type="ECO:0000313" key="3">
    <source>
        <dbReference type="Proteomes" id="UP000007174"/>
    </source>
</evidence>
<feature type="region of interest" description="Disordered" evidence="1">
    <location>
        <begin position="1"/>
        <end position="51"/>
    </location>
</feature>
<reference evidence="3" key="1">
    <citation type="journal article" date="2012" name="Nat. Genet.">
        <title>Lifestyle transitions in plant pathogenic Colletotrichum fungi deciphered by genome and transcriptome analyses.</title>
        <authorList>
            <person name="O'Connell R.J."/>
            <person name="Thon M.R."/>
            <person name="Hacquard S."/>
            <person name="Amyotte S.G."/>
            <person name="Kleemann J."/>
            <person name="Torres M.F."/>
            <person name="Damm U."/>
            <person name="Buiate E.A."/>
            <person name="Epstein L."/>
            <person name="Alkan N."/>
            <person name="Altmueller J."/>
            <person name="Alvarado-Balderrama L."/>
            <person name="Bauser C.A."/>
            <person name="Becker C."/>
            <person name="Birren B.W."/>
            <person name="Chen Z."/>
            <person name="Choi J."/>
            <person name="Crouch J.A."/>
            <person name="Duvick J.P."/>
            <person name="Farman M.A."/>
            <person name="Gan P."/>
            <person name="Heiman D."/>
            <person name="Henrissat B."/>
            <person name="Howard R.J."/>
            <person name="Kabbage M."/>
            <person name="Koch C."/>
            <person name="Kracher B."/>
            <person name="Kubo Y."/>
            <person name="Law A.D."/>
            <person name="Lebrun M.-H."/>
            <person name="Lee Y.-H."/>
            <person name="Miyara I."/>
            <person name="Moore N."/>
            <person name="Neumann U."/>
            <person name="Nordstroem K."/>
            <person name="Panaccione D.G."/>
            <person name="Panstruga R."/>
            <person name="Place M."/>
            <person name="Proctor R.H."/>
            <person name="Prusky D."/>
            <person name="Rech G."/>
            <person name="Reinhardt R."/>
            <person name="Rollins J.A."/>
            <person name="Rounsley S."/>
            <person name="Schardl C.L."/>
            <person name="Schwartz D.C."/>
            <person name="Shenoy N."/>
            <person name="Shirasu K."/>
            <person name="Sikhakolli U.R."/>
            <person name="Stueber K."/>
            <person name="Sukno S.A."/>
            <person name="Sweigard J.A."/>
            <person name="Takano Y."/>
            <person name="Takahara H."/>
            <person name="Trail F."/>
            <person name="van der Does H.C."/>
            <person name="Voll L.M."/>
            <person name="Will I."/>
            <person name="Young S."/>
            <person name="Zeng Q."/>
            <person name="Zhang J."/>
            <person name="Zhou S."/>
            <person name="Dickman M.B."/>
            <person name="Schulze-Lefert P."/>
            <person name="Ver Loren van Themaat E."/>
            <person name="Ma L.-J."/>
            <person name="Vaillancourt L.J."/>
        </authorList>
    </citation>
    <scope>NUCLEOTIDE SEQUENCE [LARGE SCALE GENOMIC DNA]</scope>
    <source>
        <strain evidence="3">IMI 349063</strain>
    </source>
</reference>
<dbReference type="Proteomes" id="UP000007174">
    <property type="component" value="Unassembled WGS sequence"/>
</dbReference>
<protein>
    <submittedName>
        <fullName evidence="2">Uncharacterized protein</fullName>
    </submittedName>
</protein>
<dbReference type="EMBL" id="CACQ02005828">
    <property type="protein sequence ID" value="CCF43059.1"/>
    <property type="molecule type" value="Genomic_DNA"/>
</dbReference>
<name>H1VS52_COLHI</name>